<keyword evidence="2" id="KW-0732">Signal</keyword>
<evidence type="ECO:0000313" key="4">
    <source>
        <dbReference type="Proteomes" id="UP000028725"/>
    </source>
</evidence>
<proteinExistence type="predicted"/>
<sequence length="210" mass="21369">MHPQFRITSVFAALALWSSPALATSTGITGQSGKDGMTCSTCHKGGELPTVEFEGPTSLEPGATGQYALIIRGGAAKTGGINIAVDSAETSLLASSAGLKKLGTELTHSAPQPFNAGVLRFDFSLVAPATDVTLTLFGAGNSTNADLKSDGDRSSTAKLSVKIGKGTPVDVPQEEEPEENADGGGCAAAGSAPIWGCMLAGLMLFRRRQG</sequence>
<dbReference type="STRING" id="394096.DB31_6379"/>
<feature type="signal peptide" evidence="2">
    <location>
        <begin position="1"/>
        <end position="23"/>
    </location>
</feature>
<dbReference type="AlphaFoldDB" id="A0A085WNZ1"/>
<name>A0A085WNZ1_9BACT</name>
<accession>A0A085WNZ1</accession>
<evidence type="ECO:0000256" key="1">
    <source>
        <dbReference type="SAM" id="MobiDB-lite"/>
    </source>
</evidence>
<dbReference type="OrthoDB" id="5512010at2"/>
<protein>
    <submittedName>
        <fullName evidence="3">Putative lipoprotein</fullName>
    </submittedName>
</protein>
<feature type="region of interest" description="Disordered" evidence="1">
    <location>
        <begin position="158"/>
        <end position="185"/>
    </location>
</feature>
<keyword evidence="4" id="KW-1185">Reference proteome</keyword>
<reference evidence="3 4" key="1">
    <citation type="submission" date="2014-04" db="EMBL/GenBank/DDBJ databases">
        <title>Genome assembly of Hyalangium minutum DSM 14724.</title>
        <authorList>
            <person name="Sharma G."/>
            <person name="Subramanian S."/>
        </authorList>
    </citation>
    <scope>NUCLEOTIDE SEQUENCE [LARGE SCALE GENOMIC DNA]</scope>
    <source>
        <strain evidence="3 4">DSM 14724</strain>
    </source>
</reference>
<comment type="caution">
    <text evidence="3">The sequence shown here is derived from an EMBL/GenBank/DDBJ whole genome shotgun (WGS) entry which is preliminary data.</text>
</comment>
<evidence type="ECO:0000256" key="2">
    <source>
        <dbReference type="SAM" id="SignalP"/>
    </source>
</evidence>
<organism evidence="3 4">
    <name type="scientific">Hyalangium minutum</name>
    <dbReference type="NCBI Taxonomy" id="394096"/>
    <lineage>
        <taxon>Bacteria</taxon>
        <taxon>Pseudomonadati</taxon>
        <taxon>Myxococcota</taxon>
        <taxon>Myxococcia</taxon>
        <taxon>Myxococcales</taxon>
        <taxon>Cystobacterineae</taxon>
        <taxon>Archangiaceae</taxon>
        <taxon>Hyalangium</taxon>
    </lineage>
</organism>
<feature type="chain" id="PRO_5001799823" evidence="2">
    <location>
        <begin position="24"/>
        <end position="210"/>
    </location>
</feature>
<keyword evidence="3" id="KW-0449">Lipoprotein</keyword>
<gene>
    <name evidence="3" type="ORF">DB31_6379</name>
</gene>
<dbReference type="PATRIC" id="fig|394096.3.peg.2478"/>
<dbReference type="RefSeq" id="WP_044186595.1">
    <property type="nucleotide sequence ID" value="NZ_JMCB01000004.1"/>
</dbReference>
<evidence type="ECO:0000313" key="3">
    <source>
        <dbReference type="EMBL" id="KFE69404.1"/>
    </source>
</evidence>
<dbReference type="NCBIfam" id="NF041894">
    <property type="entry name" value="MXAN_6652_fam"/>
    <property type="match status" value="1"/>
</dbReference>
<dbReference type="EMBL" id="JMCB01000004">
    <property type="protein sequence ID" value="KFE69404.1"/>
    <property type="molecule type" value="Genomic_DNA"/>
</dbReference>
<dbReference type="Proteomes" id="UP000028725">
    <property type="component" value="Unassembled WGS sequence"/>
</dbReference>
<dbReference type="NCBIfam" id="NF041895">
    <property type="entry name" value="choice_anch_V"/>
    <property type="match status" value="1"/>
</dbReference>
<feature type="compositionally biased region" description="Acidic residues" evidence="1">
    <location>
        <begin position="172"/>
        <end position="181"/>
    </location>
</feature>